<comment type="catalytic activity">
    <reaction evidence="27">
        <text>DNA(n) + a 2'-deoxyribonucleoside 5'-triphosphate = DNA(n+1) + diphosphate</text>
        <dbReference type="Rhea" id="RHEA:22508"/>
        <dbReference type="Rhea" id="RHEA-COMP:17339"/>
        <dbReference type="Rhea" id="RHEA-COMP:17340"/>
        <dbReference type="ChEBI" id="CHEBI:33019"/>
        <dbReference type="ChEBI" id="CHEBI:61560"/>
        <dbReference type="ChEBI" id="CHEBI:173112"/>
        <dbReference type="EC" id="2.7.7.7"/>
    </reaction>
</comment>
<evidence type="ECO:0000256" key="5">
    <source>
        <dbReference type="ARBA" id="ARBA00022670"/>
    </source>
</evidence>
<dbReference type="GO" id="GO:0003723">
    <property type="term" value="F:RNA binding"/>
    <property type="evidence" value="ECO:0007669"/>
    <property type="project" value="UniProtKB-KW"/>
</dbReference>
<dbReference type="InterPro" id="IPR025724">
    <property type="entry name" value="GAG-pre-integrase_dom"/>
</dbReference>
<dbReference type="SUPFAM" id="SSF53098">
    <property type="entry name" value="Ribonuclease H-like"/>
    <property type="match status" value="1"/>
</dbReference>
<protein>
    <recommendedName>
        <fullName evidence="23">Gag-Pol-p199</fullName>
    </recommendedName>
    <alternativeName>
        <fullName evidence="24">TY1A-TY1B</fullName>
    </alternativeName>
    <alternativeName>
        <fullName evidence="25">p190</fullName>
    </alternativeName>
</protein>
<evidence type="ECO:0000256" key="25">
    <source>
        <dbReference type="ARBA" id="ARBA00033113"/>
    </source>
</evidence>
<evidence type="ECO:0000256" key="8">
    <source>
        <dbReference type="ARBA" id="ARBA00022722"/>
    </source>
</evidence>
<keyword evidence="5" id="KW-0645">Protease</keyword>
<evidence type="ECO:0000256" key="2">
    <source>
        <dbReference type="ARBA" id="ARBA00022578"/>
    </source>
</evidence>
<dbReference type="InterPro" id="IPR043502">
    <property type="entry name" value="DNA/RNA_pol_sf"/>
</dbReference>
<evidence type="ECO:0000256" key="1">
    <source>
        <dbReference type="ARBA" id="ARBA00002180"/>
    </source>
</evidence>
<dbReference type="GO" id="GO:0003887">
    <property type="term" value="F:DNA-directed DNA polymerase activity"/>
    <property type="evidence" value="ECO:0007669"/>
    <property type="project" value="UniProtKB-KW"/>
</dbReference>
<keyword evidence="3" id="KW-1188">Viral release from host cell</keyword>
<keyword evidence="13" id="KW-0378">Hydrolase</keyword>
<evidence type="ECO:0000256" key="14">
    <source>
        <dbReference type="ARBA" id="ARBA00022840"/>
    </source>
</evidence>
<dbReference type="GO" id="GO:0003964">
    <property type="term" value="F:RNA-directed DNA polymerase activity"/>
    <property type="evidence" value="ECO:0007669"/>
    <property type="project" value="UniProtKB-KW"/>
</dbReference>
<dbReference type="Pfam" id="PF00098">
    <property type="entry name" value="zf-CCHC"/>
    <property type="match status" value="1"/>
</dbReference>
<dbReference type="PROSITE" id="PS00141">
    <property type="entry name" value="ASP_PROTEASE"/>
    <property type="match status" value="1"/>
</dbReference>
<evidence type="ECO:0000259" key="31">
    <source>
        <dbReference type="PROSITE" id="PS50158"/>
    </source>
</evidence>
<evidence type="ECO:0000256" key="23">
    <source>
        <dbReference type="ARBA" id="ARBA00030524"/>
    </source>
</evidence>
<dbReference type="InterPro" id="IPR054722">
    <property type="entry name" value="PolX-like_BBD"/>
</dbReference>
<evidence type="ECO:0000256" key="18">
    <source>
        <dbReference type="ARBA" id="ARBA00022918"/>
    </source>
</evidence>
<dbReference type="GO" id="GO:0015074">
    <property type="term" value="P:DNA integration"/>
    <property type="evidence" value="ECO:0007669"/>
    <property type="project" value="UniProtKB-KW"/>
</dbReference>
<evidence type="ECO:0000256" key="11">
    <source>
        <dbReference type="ARBA" id="ARBA00022750"/>
    </source>
</evidence>
<evidence type="ECO:0000256" key="29">
    <source>
        <dbReference type="PROSITE-ProRule" id="PRU00047"/>
    </source>
</evidence>
<keyword evidence="4" id="KW-0507">mRNA processing</keyword>
<dbReference type="GO" id="GO:0008270">
    <property type="term" value="F:zinc ion binding"/>
    <property type="evidence" value="ECO:0007669"/>
    <property type="project" value="UniProtKB-KW"/>
</dbReference>
<dbReference type="PROSITE" id="PS50158">
    <property type="entry name" value="ZF_CCHC"/>
    <property type="match status" value="1"/>
</dbReference>
<dbReference type="GO" id="GO:0006508">
    <property type="term" value="P:proteolysis"/>
    <property type="evidence" value="ECO:0007669"/>
    <property type="project" value="UniProtKB-KW"/>
</dbReference>
<keyword evidence="22" id="KW-0511">Multifunctional enzyme</keyword>
<sequence>MDNSSKLPDISNLSVNDSVIRADKQAEILQRFSLIADRIRPKLSLDGSNFNTWSRNLIDTWSMCFIEDLNYFENQERDADHLRNLIALSFIRNSVEQSLYDSKLQEQPCLMQERFIKQSRNVSARHPGLPSFIMPILFSTHQIINMILLSISKILTLSLFFSLPNLQAQITSALDTRLAANPGLQINVEDLMDIVQQMRNRSAPISSNDSMHLSRINASQNRAQSSPHVSTPGRNFRSYRNNQSSNQHTPIASRSDEWRKKWLTPQNPCFHCGEAGHWAPDCPARKKAANARLSSSQRKIDVASIGTIPALEYGEVLLDSGATHSVVGDISLFTTMQKTNITLLVASSHQFMVDAIGEITLMTHQGRLTIRNVLLCPAITGVVLSVGQLISQGILVELMNDKFHVQQENISFHIIKKNLRWFIPFHYFSSLMDIHTLHDSNPPPINLSTRPVFTHKKDRNVLWHQRLGHLSIRNLKRLVQFKAAEGIPLSHFDNIKICHSCSVSKAEHRPFMSPSRGHVNEPGGMIAVDLISPLPLSIDGKKYALVIQDLYSRLTAVIALADKSEAKSQLRLWMIKFENMTKFNIRAIRTDNGAEFCNHFFNDFLKEKGILHELSVPYEHHQNGQIERTNRTISEIARTSLIAANLPSSLWTYAFRHAVWIFNRTLHSDSKRTPYQIVGSRKPSMIQLRVFGAKAFIFNHQAKKDLGQRGFVGYHLGISQDSKGWLFWLPERGTVIRSASIKFDEDAFFQPKQSVLLSIQINNIFDDSMIKQINLQDSFISELNSSNNLSSTMPSTYKEAMTSPQAALWKQAMNNELNSMAEQDVFIETNLQDALKEVPRESILSTKWVFAKKGKPERFKGRLVARGFRQIHGINFEETFAPTPTFGALRMLFSIACRKKWAIRTFDVKVAFLHSLIDKPVYVWPPNGLNMPKFNVLKLKKALYGTKQAARCWWLHLNTILHQIGFKSNGEDPSTYFFDSPEGQAMLWIHVDDGALAGSSERVIDFISTELEKKLQIKWDAEITGLVGLSIKHSNEGYEFNQTELIKKLTDLISSKITANSPLPQSCSLVSNASKEMDKAYLKRIGMLLYIAQGTRPDISYAVNYLARFSMGTDSTHWEALEHLIAYLRKTNTFTLKIRAHKEPDDIKCYVDANWEGEGNRSTHGFLILHGGNPIMWQSKPQATVASSTAQAEYIALSFAAKECIWLYNMCRDLLKAHCPELLLDNKAAIGIAMNSVSRKQTRHLIWEFNLLNELIISKKIRLDWVNTHDQLADIFTKSLGQLNVKQFLSKILMT</sequence>
<dbReference type="InterPro" id="IPR013103">
    <property type="entry name" value="RVT_2"/>
</dbReference>
<dbReference type="GO" id="GO:0005634">
    <property type="term" value="C:nucleus"/>
    <property type="evidence" value="ECO:0007669"/>
    <property type="project" value="UniProtKB-ARBA"/>
</dbReference>
<evidence type="ECO:0000256" key="19">
    <source>
        <dbReference type="ARBA" id="ARBA00022932"/>
    </source>
</evidence>
<evidence type="ECO:0000256" key="3">
    <source>
        <dbReference type="ARBA" id="ARBA00022612"/>
    </source>
</evidence>
<keyword evidence="21" id="KW-0233">DNA recombination</keyword>
<feature type="domain" description="Integrase catalytic" evidence="32">
    <location>
        <begin position="518"/>
        <end position="682"/>
    </location>
</feature>
<feature type="domain" description="CCHC-type" evidence="31">
    <location>
        <begin position="269"/>
        <end position="283"/>
    </location>
</feature>
<dbReference type="Gene3D" id="3.30.420.10">
    <property type="entry name" value="Ribonuclease H-like superfamily/Ribonuclease H"/>
    <property type="match status" value="1"/>
</dbReference>
<dbReference type="InterPro" id="IPR001584">
    <property type="entry name" value="Integrase_cat-core"/>
</dbReference>
<comment type="caution">
    <text evidence="33">The sequence shown here is derived from an EMBL/GenBank/DDBJ whole genome shotgun (WGS) entry which is preliminary data.</text>
</comment>
<reference evidence="33" key="1">
    <citation type="submission" date="2021-03" db="EMBL/GenBank/DDBJ databases">
        <title>Draft genome sequence of rust myrtle Austropuccinia psidii MF-1, a brazilian biotype.</title>
        <authorList>
            <person name="Quecine M.C."/>
            <person name="Pachon D.M.R."/>
            <person name="Bonatelli M.L."/>
            <person name="Correr F.H."/>
            <person name="Franceschini L.M."/>
            <person name="Leite T.F."/>
            <person name="Margarido G.R.A."/>
            <person name="Almeida C.A."/>
            <person name="Ferrarezi J.A."/>
            <person name="Labate C.A."/>
        </authorList>
    </citation>
    <scope>NUCLEOTIDE SEQUENCE</scope>
    <source>
        <strain evidence="33">MF-1</strain>
    </source>
</reference>
<evidence type="ECO:0000256" key="15">
    <source>
        <dbReference type="ARBA" id="ARBA00022842"/>
    </source>
</evidence>
<keyword evidence="15" id="KW-0460">Magnesium</keyword>
<keyword evidence="2" id="KW-0815">Transposition</keyword>
<keyword evidence="19" id="KW-0239">DNA-directed DNA polymerase</keyword>
<dbReference type="PANTHER" id="PTHR42648:SF11">
    <property type="entry name" value="TRANSPOSON TY4-P GAG-POL POLYPROTEIN"/>
    <property type="match status" value="1"/>
</dbReference>
<comment type="function">
    <text evidence="1">The aspartyl protease (PR) mediates the proteolytic cleavages of the Gag and Gag-Pol polyproteins after assembly of the VLP.</text>
</comment>
<evidence type="ECO:0000256" key="21">
    <source>
        <dbReference type="ARBA" id="ARBA00023172"/>
    </source>
</evidence>
<dbReference type="InterPro" id="IPR036875">
    <property type="entry name" value="Znf_CCHC_sf"/>
</dbReference>
<dbReference type="PANTHER" id="PTHR42648">
    <property type="entry name" value="TRANSPOSASE, PUTATIVE-RELATED"/>
    <property type="match status" value="1"/>
</dbReference>
<evidence type="ECO:0000256" key="22">
    <source>
        <dbReference type="ARBA" id="ARBA00023268"/>
    </source>
</evidence>
<gene>
    <name evidence="33" type="ORF">O181_077996</name>
</gene>
<evidence type="ECO:0000256" key="13">
    <source>
        <dbReference type="ARBA" id="ARBA00022801"/>
    </source>
</evidence>
<dbReference type="PROSITE" id="PS50994">
    <property type="entry name" value="INTEGRASE"/>
    <property type="match status" value="1"/>
</dbReference>
<evidence type="ECO:0000256" key="10">
    <source>
        <dbReference type="ARBA" id="ARBA00022741"/>
    </source>
</evidence>
<keyword evidence="14" id="KW-0067">ATP-binding</keyword>
<dbReference type="InterPro" id="IPR001878">
    <property type="entry name" value="Znf_CCHC"/>
</dbReference>
<keyword evidence="29" id="KW-0863">Zinc-finger</keyword>
<evidence type="ECO:0000256" key="28">
    <source>
        <dbReference type="ARBA" id="ARBA00057243"/>
    </source>
</evidence>
<evidence type="ECO:0000256" key="9">
    <source>
        <dbReference type="ARBA" id="ARBA00022723"/>
    </source>
</evidence>
<comment type="catalytic activity">
    <reaction evidence="26">
        <text>DNA(n) + a 2'-deoxyribonucleoside 5'-triphosphate = DNA(n+1) + diphosphate</text>
        <dbReference type="Rhea" id="RHEA:22508"/>
        <dbReference type="Rhea" id="RHEA-COMP:17339"/>
        <dbReference type="Rhea" id="RHEA-COMP:17340"/>
        <dbReference type="ChEBI" id="CHEBI:33019"/>
        <dbReference type="ChEBI" id="CHEBI:61560"/>
        <dbReference type="ChEBI" id="CHEBI:173112"/>
        <dbReference type="EC" id="2.7.7.49"/>
    </reaction>
</comment>
<keyword evidence="34" id="KW-1185">Reference proteome</keyword>
<dbReference type="GO" id="GO:0006310">
    <property type="term" value="P:DNA recombination"/>
    <property type="evidence" value="ECO:0007669"/>
    <property type="project" value="UniProtKB-KW"/>
</dbReference>
<dbReference type="CDD" id="cd09272">
    <property type="entry name" value="RNase_HI_RT_Ty1"/>
    <property type="match status" value="1"/>
</dbReference>
<feature type="compositionally biased region" description="Polar residues" evidence="30">
    <location>
        <begin position="218"/>
        <end position="252"/>
    </location>
</feature>
<evidence type="ECO:0000259" key="32">
    <source>
        <dbReference type="PROSITE" id="PS50994"/>
    </source>
</evidence>
<keyword evidence="7" id="KW-0548">Nucleotidyltransferase</keyword>
<dbReference type="Pfam" id="PF13976">
    <property type="entry name" value="gag_pre-integrs"/>
    <property type="match status" value="1"/>
</dbReference>
<comment type="function">
    <text evidence="28">Capsid protein (CA) is the structural component of the virus-like particle (VLP), forming the shell that encapsulates the retrotransposons dimeric RNA genome. The particles are assembled from trimer-clustered units and there are holes in the capsid shells that allow for the diffusion of macromolecules. CA also has nucleocapsid-like chaperone activity, promoting primer tRNA(i)-Met annealing to the multipartite primer-binding site (PBS), dimerization of Ty1 RNA and initiation of reverse transcription.</text>
</comment>
<dbReference type="GO" id="GO:0004519">
    <property type="term" value="F:endonuclease activity"/>
    <property type="evidence" value="ECO:0007669"/>
    <property type="project" value="UniProtKB-KW"/>
</dbReference>
<proteinExistence type="predicted"/>
<dbReference type="Pfam" id="PF22936">
    <property type="entry name" value="Pol_BBD"/>
    <property type="match status" value="1"/>
</dbReference>
<evidence type="ECO:0000256" key="24">
    <source>
        <dbReference type="ARBA" id="ARBA00032154"/>
    </source>
</evidence>
<evidence type="ECO:0000256" key="7">
    <source>
        <dbReference type="ARBA" id="ARBA00022695"/>
    </source>
</evidence>
<keyword evidence="17" id="KW-0229">DNA integration</keyword>
<keyword evidence="11" id="KW-0064">Aspartyl protease</keyword>
<keyword evidence="29" id="KW-0862">Zinc</keyword>
<keyword evidence="6" id="KW-0808">Transferase</keyword>
<keyword evidence="9" id="KW-0479">Metal-binding</keyword>
<dbReference type="Pfam" id="PF07727">
    <property type="entry name" value="RVT_2"/>
    <property type="match status" value="1"/>
</dbReference>
<keyword evidence="12" id="KW-0255">Endonuclease</keyword>
<dbReference type="Proteomes" id="UP000765509">
    <property type="component" value="Unassembled WGS sequence"/>
</dbReference>
<dbReference type="EMBL" id="AVOT02042841">
    <property type="protein sequence ID" value="MBW0538281.1"/>
    <property type="molecule type" value="Genomic_DNA"/>
</dbReference>
<dbReference type="InterPro" id="IPR012337">
    <property type="entry name" value="RNaseH-like_sf"/>
</dbReference>
<dbReference type="GO" id="GO:0032196">
    <property type="term" value="P:transposition"/>
    <property type="evidence" value="ECO:0007669"/>
    <property type="project" value="UniProtKB-KW"/>
</dbReference>
<keyword evidence="20" id="KW-0917">Virion maturation</keyword>
<dbReference type="InterPro" id="IPR001969">
    <property type="entry name" value="Aspartic_peptidase_AS"/>
</dbReference>
<dbReference type="OrthoDB" id="3255262at2759"/>
<keyword evidence="16" id="KW-0694">RNA-binding</keyword>
<dbReference type="InterPro" id="IPR057670">
    <property type="entry name" value="SH3_retrovirus"/>
</dbReference>
<dbReference type="SMART" id="SM00343">
    <property type="entry name" value="ZnF_C2HC"/>
    <property type="match status" value="1"/>
</dbReference>
<dbReference type="GO" id="GO:0005524">
    <property type="term" value="F:ATP binding"/>
    <property type="evidence" value="ECO:0007669"/>
    <property type="project" value="UniProtKB-KW"/>
</dbReference>
<dbReference type="InterPro" id="IPR036397">
    <property type="entry name" value="RNaseH_sf"/>
</dbReference>
<dbReference type="SUPFAM" id="SSF57756">
    <property type="entry name" value="Retrovirus zinc finger-like domains"/>
    <property type="match status" value="1"/>
</dbReference>
<keyword evidence="10" id="KW-0547">Nucleotide-binding</keyword>
<evidence type="ECO:0000313" key="34">
    <source>
        <dbReference type="Proteomes" id="UP000765509"/>
    </source>
</evidence>
<dbReference type="Gene3D" id="4.10.60.10">
    <property type="entry name" value="Zinc finger, CCHC-type"/>
    <property type="match status" value="1"/>
</dbReference>
<evidence type="ECO:0000256" key="27">
    <source>
        <dbReference type="ARBA" id="ARBA00049244"/>
    </source>
</evidence>
<evidence type="ECO:0000256" key="4">
    <source>
        <dbReference type="ARBA" id="ARBA00022664"/>
    </source>
</evidence>
<organism evidence="33 34">
    <name type="scientific">Austropuccinia psidii MF-1</name>
    <dbReference type="NCBI Taxonomy" id="1389203"/>
    <lineage>
        <taxon>Eukaryota</taxon>
        <taxon>Fungi</taxon>
        <taxon>Dikarya</taxon>
        <taxon>Basidiomycota</taxon>
        <taxon>Pucciniomycotina</taxon>
        <taxon>Pucciniomycetes</taxon>
        <taxon>Pucciniales</taxon>
        <taxon>Sphaerophragmiaceae</taxon>
        <taxon>Austropuccinia</taxon>
    </lineage>
</organism>
<evidence type="ECO:0000256" key="26">
    <source>
        <dbReference type="ARBA" id="ARBA00048173"/>
    </source>
</evidence>
<evidence type="ECO:0000256" key="16">
    <source>
        <dbReference type="ARBA" id="ARBA00022884"/>
    </source>
</evidence>
<evidence type="ECO:0000256" key="17">
    <source>
        <dbReference type="ARBA" id="ARBA00022908"/>
    </source>
</evidence>
<dbReference type="SUPFAM" id="SSF56672">
    <property type="entry name" value="DNA/RNA polymerases"/>
    <property type="match status" value="1"/>
</dbReference>
<evidence type="ECO:0000256" key="12">
    <source>
        <dbReference type="ARBA" id="ARBA00022759"/>
    </source>
</evidence>
<evidence type="ECO:0000256" key="30">
    <source>
        <dbReference type="SAM" id="MobiDB-lite"/>
    </source>
</evidence>
<dbReference type="Pfam" id="PF00665">
    <property type="entry name" value="rve"/>
    <property type="match status" value="1"/>
</dbReference>
<keyword evidence="8" id="KW-0540">Nuclease</keyword>
<accession>A0A9Q3FJ53</accession>
<evidence type="ECO:0000256" key="20">
    <source>
        <dbReference type="ARBA" id="ARBA00023113"/>
    </source>
</evidence>
<evidence type="ECO:0000256" key="6">
    <source>
        <dbReference type="ARBA" id="ARBA00022679"/>
    </source>
</evidence>
<dbReference type="GO" id="GO:0004190">
    <property type="term" value="F:aspartic-type endopeptidase activity"/>
    <property type="evidence" value="ECO:0007669"/>
    <property type="project" value="UniProtKB-KW"/>
</dbReference>
<name>A0A9Q3FJ53_9BASI</name>
<dbReference type="InterPro" id="IPR039537">
    <property type="entry name" value="Retrotran_Ty1/copia-like"/>
</dbReference>
<dbReference type="Pfam" id="PF25597">
    <property type="entry name" value="SH3_retrovirus"/>
    <property type="match status" value="1"/>
</dbReference>
<evidence type="ECO:0000313" key="33">
    <source>
        <dbReference type="EMBL" id="MBW0538281.1"/>
    </source>
</evidence>
<dbReference type="GO" id="GO:0006397">
    <property type="term" value="P:mRNA processing"/>
    <property type="evidence" value="ECO:0007669"/>
    <property type="project" value="UniProtKB-KW"/>
</dbReference>
<keyword evidence="18" id="KW-0695">RNA-directed DNA polymerase</keyword>
<feature type="region of interest" description="Disordered" evidence="30">
    <location>
        <begin position="218"/>
        <end position="255"/>
    </location>
</feature>